<evidence type="ECO:0000313" key="3">
    <source>
        <dbReference type="Proteomes" id="UP001151582"/>
    </source>
</evidence>
<reference evidence="2" key="1">
    <citation type="submission" date="2022-07" db="EMBL/GenBank/DDBJ databases">
        <title>Phylogenomic reconstructions and comparative analyses of Kickxellomycotina fungi.</title>
        <authorList>
            <person name="Reynolds N.K."/>
            <person name="Stajich J.E."/>
            <person name="Barry K."/>
            <person name="Grigoriev I.V."/>
            <person name="Crous P."/>
            <person name="Smith M.E."/>
        </authorList>
    </citation>
    <scope>NUCLEOTIDE SEQUENCE</scope>
    <source>
        <strain evidence="2">RSA 567</strain>
    </source>
</reference>
<evidence type="ECO:0000313" key="2">
    <source>
        <dbReference type="EMBL" id="KAJ1978192.1"/>
    </source>
</evidence>
<proteinExistence type="predicted"/>
<keyword evidence="3" id="KW-1185">Reference proteome</keyword>
<feature type="region of interest" description="Disordered" evidence="1">
    <location>
        <begin position="471"/>
        <end position="577"/>
    </location>
</feature>
<feature type="compositionally biased region" description="Polar residues" evidence="1">
    <location>
        <begin position="72"/>
        <end position="82"/>
    </location>
</feature>
<feature type="compositionally biased region" description="Low complexity" evidence="1">
    <location>
        <begin position="379"/>
        <end position="390"/>
    </location>
</feature>
<name>A0A9W8B2F1_9FUNG</name>
<dbReference type="AlphaFoldDB" id="A0A9W8B2F1"/>
<feature type="region of interest" description="Disordered" evidence="1">
    <location>
        <begin position="221"/>
        <end position="250"/>
    </location>
</feature>
<dbReference type="EMBL" id="JANBQB010000292">
    <property type="protein sequence ID" value="KAJ1978192.1"/>
    <property type="molecule type" value="Genomic_DNA"/>
</dbReference>
<feature type="compositionally biased region" description="Pro residues" evidence="1">
    <location>
        <begin position="559"/>
        <end position="569"/>
    </location>
</feature>
<feature type="compositionally biased region" description="Low complexity" evidence="1">
    <location>
        <begin position="237"/>
        <end position="249"/>
    </location>
</feature>
<feature type="region of interest" description="Disordered" evidence="1">
    <location>
        <begin position="1"/>
        <end position="39"/>
    </location>
</feature>
<evidence type="ECO:0000256" key="1">
    <source>
        <dbReference type="SAM" id="MobiDB-lite"/>
    </source>
</evidence>
<feature type="region of interest" description="Disordered" evidence="1">
    <location>
        <begin position="347"/>
        <end position="420"/>
    </location>
</feature>
<dbReference type="OrthoDB" id="5600270at2759"/>
<sequence length="594" mass="63874">MLGIRLAKQDKSPSSTHNVVAPDASPTENVAALPGPPPRSFSFFGLGKRSRAQRVKLLYAGSQAKSCPDLSMLSSKDTSSTGDELPTLSVPKVPSDNDLPELQAAAENKTNDRLHNPTLPSPLSPHYPTDGPRLTETDLADPPQCPLSDPPLGSPPSPPSSKVGGSLPRSFASFFAAMRRNADKDSPPNKPIAKMLRRKMSRKTLDLDDDVALKTELMSGAKHNADQPGSGGHPVMLLPSPASSEASRSSLDDHGLDISVMAMDILYDQSMRKLQVKRGRPLAQLLMIQTLLHRLDDEFFRRHHLVAGAPDNSDEDLEDSFGPIAPLESPAALISYPSPHLARELQRARRHGRMHPRTGSGSRSRRPYIPSVSLIDKVPSSPRSPSTMPTEADASRRKAYSHPPPSMGHSGQRRKPHLPPAYRINDFANLAAGGTARAEVESQLIPAVDNFPDLSELCSAQSELFDPIDFITNSSHRRPPPRQRNTSPTLSPGPMVVSLGPTQRGRHPTTSFPRLTPPPDGARHLRSKANAPLPSPPPDLSDEEENVPLGILKVGYLQTPPPSPTPAPTIPAQASQTSLSLSALDIATAPISVG</sequence>
<dbReference type="Proteomes" id="UP001151582">
    <property type="component" value="Unassembled WGS sequence"/>
</dbReference>
<accession>A0A9W8B2F1</accession>
<gene>
    <name evidence="2" type="ORF">H4R34_003299</name>
</gene>
<organism evidence="2 3">
    <name type="scientific">Dimargaris verticillata</name>
    <dbReference type="NCBI Taxonomy" id="2761393"/>
    <lineage>
        <taxon>Eukaryota</taxon>
        <taxon>Fungi</taxon>
        <taxon>Fungi incertae sedis</taxon>
        <taxon>Zoopagomycota</taxon>
        <taxon>Kickxellomycotina</taxon>
        <taxon>Dimargaritomycetes</taxon>
        <taxon>Dimargaritales</taxon>
        <taxon>Dimargaritaceae</taxon>
        <taxon>Dimargaris</taxon>
    </lineage>
</organism>
<feature type="region of interest" description="Disordered" evidence="1">
    <location>
        <begin position="66"/>
        <end position="167"/>
    </location>
</feature>
<protein>
    <submittedName>
        <fullName evidence="2">Uncharacterized protein</fullName>
    </submittedName>
</protein>
<feature type="compositionally biased region" description="Pro residues" evidence="1">
    <location>
        <begin position="143"/>
        <end position="159"/>
    </location>
</feature>
<comment type="caution">
    <text evidence="2">The sequence shown here is derived from an EMBL/GenBank/DDBJ whole genome shotgun (WGS) entry which is preliminary data.</text>
</comment>